<name>A0A6G0WUW8_9STRA</name>
<dbReference type="VEuPathDB" id="FungiDB:AeMF1_021202"/>
<gene>
    <name evidence="3" type="ORF">Ae201684_011366</name>
</gene>
<evidence type="ECO:0000313" key="4">
    <source>
        <dbReference type="Proteomes" id="UP000481153"/>
    </source>
</evidence>
<feature type="chain" id="PRO_5026140096" evidence="2">
    <location>
        <begin position="18"/>
        <end position="337"/>
    </location>
</feature>
<keyword evidence="1" id="KW-0472">Membrane</keyword>
<keyword evidence="1" id="KW-0812">Transmembrane</keyword>
<keyword evidence="1" id="KW-1133">Transmembrane helix</keyword>
<organism evidence="3 4">
    <name type="scientific">Aphanomyces euteiches</name>
    <dbReference type="NCBI Taxonomy" id="100861"/>
    <lineage>
        <taxon>Eukaryota</taxon>
        <taxon>Sar</taxon>
        <taxon>Stramenopiles</taxon>
        <taxon>Oomycota</taxon>
        <taxon>Saprolegniomycetes</taxon>
        <taxon>Saprolegniales</taxon>
        <taxon>Verrucalvaceae</taxon>
        <taxon>Aphanomyces</taxon>
    </lineage>
</organism>
<dbReference type="AlphaFoldDB" id="A0A6G0WUW8"/>
<evidence type="ECO:0000256" key="1">
    <source>
        <dbReference type="SAM" id="Phobius"/>
    </source>
</evidence>
<proteinExistence type="predicted"/>
<dbReference type="EMBL" id="VJMJ01000144">
    <property type="protein sequence ID" value="KAF0731302.1"/>
    <property type="molecule type" value="Genomic_DNA"/>
</dbReference>
<sequence length="337" mass="37634">MHNIGILVVCLAAIAKASVILTLCPASSGSTVPCLNDTARGTTTNLQPASTNQVYDFSHLNITDIQDLPSEAQYIDLSYNRISSISRDIPPSLIFLYVVSSHVNFGFDTSYCWNLSHNALIPGWFSQTSITVSTLDVSYNQGGLPWMKEIQWRVSFPKLDRLVYRGNNMTSLRFNSSLNLPPERHPFSALDVGDNPNLSIVTLDGESYRFLKNNVTLTTDLLALTLAKRACNRGYIDIPQMQTVPVQYLPRGVAKYDYAKAFKIYVCFGPYEYTSGGWDSYYSLQHLLLALAVDGLGIVVMFLVLRFGFKRNIGQHVKEKRPHENIAVLMSEPNSNS</sequence>
<comment type="caution">
    <text evidence="3">The sequence shown here is derived from an EMBL/GenBank/DDBJ whole genome shotgun (WGS) entry which is preliminary data.</text>
</comment>
<dbReference type="Proteomes" id="UP000481153">
    <property type="component" value="Unassembled WGS sequence"/>
</dbReference>
<keyword evidence="4" id="KW-1185">Reference proteome</keyword>
<dbReference type="Gene3D" id="3.80.10.10">
    <property type="entry name" value="Ribonuclease Inhibitor"/>
    <property type="match status" value="1"/>
</dbReference>
<accession>A0A6G0WUW8</accession>
<feature type="signal peptide" evidence="2">
    <location>
        <begin position="1"/>
        <end position="17"/>
    </location>
</feature>
<reference evidence="3 4" key="1">
    <citation type="submission" date="2019-07" db="EMBL/GenBank/DDBJ databases">
        <title>Genomics analysis of Aphanomyces spp. identifies a new class of oomycete effector associated with host adaptation.</title>
        <authorList>
            <person name="Gaulin E."/>
        </authorList>
    </citation>
    <scope>NUCLEOTIDE SEQUENCE [LARGE SCALE GENOMIC DNA]</scope>
    <source>
        <strain evidence="3 4">ATCC 201684</strain>
    </source>
</reference>
<protein>
    <submittedName>
        <fullName evidence="3">Uncharacterized protein</fullName>
    </submittedName>
</protein>
<keyword evidence="2" id="KW-0732">Signal</keyword>
<evidence type="ECO:0000256" key="2">
    <source>
        <dbReference type="SAM" id="SignalP"/>
    </source>
</evidence>
<feature type="transmembrane region" description="Helical" evidence="1">
    <location>
        <begin position="287"/>
        <end position="309"/>
    </location>
</feature>
<dbReference type="SUPFAM" id="SSF52058">
    <property type="entry name" value="L domain-like"/>
    <property type="match status" value="1"/>
</dbReference>
<evidence type="ECO:0000313" key="3">
    <source>
        <dbReference type="EMBL" id="KAF0731302.1"/>
    </source>
</evidence>
<dbReference type="InterPro" id="IPR032675">
    <property type="entry name" value="LRR_dom_sf"/>
</dbReference>